<sequence length="463" mass="49958">MTKSQDSFTFTVGKLDAGMAILLGERAHLIEFPSILLPPGATTGSIVNIAVHQNHAEEQKRENEFWTLQEDILNEFGKTSPEAPKLSVRNVTQTSVTLEWPPLNLASAKLRSLDIYRNGERLSAVPLPLTNTSTKHSGMEINTEYSFQLILRTTAGTFPSNVLRVRTHTMADTSGVSVCFGNVQDPVLLENAKLALREMGAKWSDKIQIDTSHFVCTTPAATSSPNGSSPSAAPGVTYQRALQLSIPVVQPHWILACHSEKRMVPIASFYLGASSATPATASFSNRPQSMSQAALPHSPTSPPPNQASRVRQSMPPPSRGSGTPPSSAFVNQPPSAGVRQPQPIVEERDENDADTQSVKLERTTTSTSEKRKSRNGSMNREFKFPPTSPVTPSSVLSETAKKAAPPPDDVLKEPENKRASVISPSSIEVPAPPPMEKEKSLSKASLDDSVDDDVGDTVDIPLN</sequence>
<dbReference type="Proteomes" id="UP000807469">
    <property type="component" value="Unassembled WGS sequence"/>
</dbReference>
<dbReference type="InterPro" id="IPR031673">
    <property type="entry name" value="Chs5_N"/>
</dbReference>
<organism evidence="4 5">
    <name type="scientific">Pholiota conissans</name>
    <dbReference type="NCBI Taxonomy" id="109636"/>
    <lineage>
        <taxon>Eukaryota</taxon>
        <taxon>Fungi</taxon>
        <taxon>Dikarya</taxon>
        <taxon>Basidiomycota</taxon>
        <taxon>Agaricomycotina</taxon>
        <taxon>Agaricomycetes</taxon>
        <taxon>Agaricomycetidae</taxon>
        <taxon>Agaricales</taxon>
        <taxon>Agaricineae</taxon>
        <taxon>Strophariaceae</taxon>
        <taxon>Pholiota</taxon>
    </lineage>
</organism>
<feature type="region of interest" description="Disordered" evidence="1">
    <location>
        <begin position="280"/>
        <end position="463"/>
    </location>
</feature>
<dbReference type="InterPro" id="IPR001357">
    <property type="entry name" value="BRCT_dom"/>
</dbReference>
<feature type="compositionally biased region" description="Basic and acidic residues" evidence="1">
    <location>
        <begin position="409"/>
        <end position="418"/>
    </location>
</feature>
<dbReference type="PROSITE" id="PS50853">
    <property type="entry name" value="FN3"/>
    <property type="match status" value="1"/>
</dbReference>
<dbReference type="InterPro" id="IPR013783">
    <property type="entry name" value="Ig-like_fold"/>
</dbReference>
<dbReference type="EMBL" id="MU155284">
    <property type="protein sequence ID" value="KAF9476711.1"/>
    <property type="molecule type" value="Genomic_DNA"/>
</dbReference>
<dbReference type="GO" id="GO:0006893">
    <property type="term" value="P:Golgi to plasma membrane transport"/>
    <property type="evidence" value="ECO:0007669"/>
    <property type="project" value="TreeGrafter"/>
</dbReference>
<dbReference type="InterPro" id="IPR036116">
    <property type="entry name" value="FN3_sf"/>
</dbReference>
<gene>
    <name evidence="4" type="ORF">BDN70DRAFT_862780</name>
</gene>
<dbReference type="SUPFAM" id="SSF49265">
    <property type="entry name" value="Fibronectin type III"/>
    <property type="match status" value="1"/>
</dbReference>
<dbReference type="PANTHER" id="PTHR47351:SF1">
    <property type="entry name" value="CHITIN BIOSYNTHESIS PROTEIN CHS5"/>
    <property type="match status" value="1"/>
</dbReference>
<dbReference type="CDD" id="cd00063">
    <property type="entry name" value="FN3"/>
    <property type="match status" value="1"/>
</dbReference>
<dbReference type="InterPro" id="IPR003961">
    <property type="entry name" value="FN3_dom"/>
</dbReference>
<dbReference type="Gene3D" id="2.60.40.10">
    <property type="entry name" value="Immunoglobulins"/>
    <property type="match status" value="1"/>
</dbReference>
<evidence type="ECO:0000313" key="4">
    <source>
        <dbReference type="EMBL" id="KAF9476711.1"/>
    </source>
</evidence>
<dbReference type="Pfam" id="PF16892">
    <property type="entry name" value="CHS5_N"/>
    <property type="match status" value="1"/>
</dbReference>
<dbReference type="Pfam" id="PF00533">
    <property type="entry name" value="BRCT"/>
    <property type="match status" value="1"/>
</dbReference>
<accession>A0A9P5YWZ8</accession>
<evidence type="ECO:0000256" key="1">
    <source>
        <dbReference type="SAM" id="MobiDB-lite"/>
    </source>
</evidence>
<evidence type="ECO:0000313" key="5">
    <source>
        <dbReference type="Proteomes" id="UP000807469"/>
    </source>
</evidence>
<comment type="caution">
    <text evidence="4">The sequence shown here is derived from an EMBL/GenBank/DDBJ whole genome shotgun (WGS) entry which is preliminary data.</text>
</comment>
<dbReference type="PROSITE" id="PS50172">
    <property type="entry name" value="BRCT"/>
    <property type="match status" value="1"/>
</dbReference>
<dbReference type="InterPro" id="IPR052827">
    <property type="entry name" value="CHS_Export/Cell_Fusion_Reg"/>
</dbReference>
<evidence type="ECO:0008006" key="6">
    <source>
        <dbReference type="Google" id="ProtNLM"/>
    </source>
</evidence>
<dbReference type="CDD" id="cd13945">
    <property type="entry name" value="Chs5_N"/>
    <property type="match status" value="1"/>
</dbReference>
<dbReference type="GO" id="GO:0046983">
    <property type="term" value="F:protein dimerization activity"/>
    <property type="evidence" value="ECO:0007669"/>
    <property type="project" value="InterPro"/>
</dbReference>
<feature type="domain" description="BRCT" evidence="2">
    <location>
        <begin position="196"/>
        <end position="271"/>
    </location>
</feature>
<evidence type="ECO:0000259" key="3">
    <source>
        <dbReference type="PROSITE" id="PS50853"/>
    </source>
</evidence>
<name>A0A9P5YWZ8_9AGAR</name>
<dbReference type="AlphaFoldDB" id="A0A9P5YWZ8"/>
<evidence type="ECO:0000259" key="2">
    <source>
        <dbReference type="PROSITE" id="PS50172"/>
    </source>
</evidence>
<dbReference type="SUPFAM" id="SSF52113">
    <property type="entry name" value="BRCT domain"/>
    <property type="match status" value="1"/>
</dbReference>
<dbReference type="PANTHER" id="PTHR47351">
    <property type="entry name" value="CHITIN BIOSYNTHESIS PROTEIN CHS5"/>
    <property type="match status" value="1"/>
</dbReference>
<dbReference type="InterPro" id="IPR036420">
    <property type="entry name" value="BRCT_dom_sf"/>
</dbReference>
<dbReference type="Gene3D" id="3.40.50.10190">
    <property type="entry name" value="BRCT domain"/>
    <property type="match status" value="1"/>
</dbReference>
<proteinExistence type="predicted"/>
<dbReference type="GO" id="GO:0000747">
    <property type="term" value="P:conjugation with cellular fusion"/>
    <property type="evidence" value="ECO:0007669"/>
    <property type="project" value="TreeGrafter"/>
</dbReference>
<dbReference type="Gene3D" id="6.20.120.50">
    <property type="match status" value="1"/>
</dbReference>
<dbReference type="GO" id="GO:0034044">
    <property type="term" value="C:exomer complex"/>
    <property type="evidence" value="ECO:0007669"/>
    <property type="project" value="TreeGrafter"/>
</dbReference>
<reference evidence="4" key="1">
    <citation type="submission" date="2020-11" db="EMBL/GenBank/DDBJ databases">
        <authorList>
            <consortium name="DOE Joint Genome Institute"/>
            <person name="Ahrendt S."/>
            <person name="Riley R."/>
            <person name="Andreopoulos W."/>
            <person name="Labutti K."/>
            <person name="Pangilinan J."/>
            <person name="Ruiz-Duenas F.J."/>
            <person name="Barrasa J.M."/>
            <person name="Sanchez-Garcia M."/>
            <person name="Camarero S."/>
            <person name="Miyauchi S."/>
            <person name="Serrano A."/>
            <person name="Linde D."/>
            <person name="Babiker R."/>
            <person name="Drula E."/>
            <person name="Ayuso-Fernandez I."/>
            <person name="Pacheco R."/>
            <person name="Padilla G."/>
            <person name="Ferreira P."/>
            <person name="Barriuso J."/>
            <person name="Kellner H."/>
            <person name="Castanera R."/>
            <person name="Alfaro M."/>
            <person name="Ramirez L."/>
            <person name="Pisabarro A.G."/>
            <person name="Kuo A."/>
            <person name="Tritt A."/>
            <person name="Lipzen A."/>
            <person name="He G."/>
            <person name="Yan M."/>
            <person name="Ng V."/>
            <person name="Cullen D."/>
            <person name="Martin F."/>
            <person name="Rosso M.-N."/>
            <person name="Henrissat B."/>
            <person name="Hibbett D."/>
            <person name="Martinez A.T."/>
            <person name="Grigoriev I.V."/>
        </authorList>
    </citation>
    <scope>NUCLEOTIDE SEQUENCE</scope>
    <source>
        <strain evidence="4">CIRM-BRFM 674</strain>
    </source>
</reference>
<protein>
    <recommendedName>
        <fullName evidence="6">Chitin biosynthesis protein CHS5</fullName>
    </recommendedName>
</protein>
<dbReference type="OrthoDB" id="245697at2759"/>
<dbReference type="Pfam" id="PF16893">
    <property type="entry name" value="fn3_2"/>
    <property type="match status" value="1"/>
</dbReference>
<dbReference type="GO" id="GO:0005802">
    <property type="term" value="C:trans-Golgi network"/>
    <property type="evidence" value="ECO:0007669"/>
    <property type="project" value="TreeGrafter"/>
</dbReference>
<dbReference type="InterPro" id="IPR031669">
    <property type="entry name" value="Fn3_2"/>
</dbReference>
<keyword evidence="5" id="KW-1185">Reference proteome</keyword>
<feature type="domain" description="Fibronectin type-III" evidence="3">
    <location>
        <begin position="80"/>
        <end position="173"/>
    </location>
</feature>